<dbReference type="InterPro" id="IPR007110">
    <property type="entry name" value="Ig-like_dom"/>
</dbReference>
<dbReference type="Pfam" id="PF13927">
    <property type="entry name" value="Ig_3"/>
    <property type="match status" value="1"/>
</dbReference>
<dbReference type="GO" id="GO:0030424">
    <property type="term" value="C:axon"/>
    <property type="evidence" value="ECO:0007669"/>
    <property type="project" value="TreeGrafter"/>
</dbReference>
<sequence>MTIFGDEHNTVYAQVGQNKTLLCKITSGIPNENLIWRRHNEILAWGTGEVEYNFTAKQSDNLKELVCEARQIDKPAIYIIADPRTHVHLGENITLMCIIENPVKLKSIFWLKNGDILLNASSIFQIVNLEIDDTGMYICKATNKIGNSSAVINIGLIPEIQSTEARYETIEEMDIGDLQQPEIPGIPTANSENLTISTDGYELECYRNSDLSSTEHSSCNSNYQYCTNSYESVHVADLFVNGDHSYESVLREKQYEGKKTLKKIKSAPF</sequence>
<reference evidence="3" key="1">
    <citation type="submission" date="2021-03" db="EMBL/GenBank/DDBJ databases">
        <authorList>
            <person name="Bekaert M."/>
        </authorList>
    </citation>
    <scope>NUCLEOTIDE SEQUENCE</scope>
</reference>
<organism evidence="3 4">
    <name type="scientific">Mytilus edulis</name>
    <name type="common">Blue mussel</name>
    <dbReference type="NCBI Taxonomy" id="6550"/>
    <lineage>
        <taxon>Eukaryota</taxon>
        <taxon>Metazoa</taxon>
        <taxon>Spiralia</taxon>
        <taxon>Lophotrochozoa</taxon>
        <taxon>Mollusca</taxon>
        <taxon>Bivalvia</taxon>
        <taxon>Autobranchia</taxon>
        <taxon>Pteriomorphia</taxon>
        <taxon>Mytilida</taxon>
        <taxon>Mytiloidea</taxon>
        <taxon>Mytilidae</taxon>
        <taxon>Mytilinae</taxon>
        <taxon>Mytilus</taxon>
    </lineage>
</organism>
<proteinExistence type="predicted"/>
<evidence type="ECO:0000256" key="1">
    <source>
        <dbReference type="ARBA" id="ARBA00023319"/>
    </source>
</evidence>
<dbReference type="EMBL" id="CAJPWZ010000932">
    <property type="protein sequence ID" value="CAG2203945.1"/>
    <property type="molecule type" value="Genomic_DNA"/>
</dbReference>
<dbReference type="GO" id="GO:0005886">
    <property type="term" value="C:plasma membrane"/>
    <property type="evidence" value="ECO:0007669"/>
    <property type="project" value="TreeGrafter"/>
</dbReference>
<dbReference type="PROSITE" id="PS50835">
    <property type="entry name" value="IG_LIKE"/>
    <property type="match status" value="1"/>
</dbReference>
<dbReference type="PANTHER" id="PTHR10075">
    <property type="entry name" value="BASIGIN RELATED"/>
    <property type="match status" value="1"/>
</dbReference>
<dbReference type="Gene3D" id="2.60.40.10">
    <property type="entry name" value="Immunoglobulins"/>
    <property type="match status" value="1"/>
</dbReference>
<accession>A0A8S3RAR3</accession>
<dbReference type="GO" id="GO:0098632">
    <property type="term" value="F:cell-cell adhesion mediator activity"/>
    <property type="evidence" value="ECO:0007669"/>
    <property type="project" value="TreeGrafter"/>
</dbReference>
<dbReference type="Proteomes" id="UP000683360">
    <property type="component" value="Unassembled WGS sequence"/>
</dbReference>
<name>A0A8S3RAR3_MYTED</name>
<protein>
    <recommendedName>
        <fullName evidence="2">Ig-like domain-containing protein</fullName>
    </recommendedName>
</protein>
<dbReference type="OrthoDB" id="6413693at2759"/>
<dbReference type="InterPro" id="IPR003599">
    <property type="entry name" value="Ig_sub"/>
</dbReference>
<dbReference type="SMART" id="SM00409">
    <property type="entry name" value="IG"/>
    <property type="match status" value="1"/>
</dbReference>
<dbReference type="InterPro" id="IPR003598">
    <property type="entry name" value="Ig_sub2"/>
</dbReference>
<comment type="caution">
    <text evidence="3">The sequence shown here is derived from an EMBL/GenBank/DDBJ whole genome shotgun (WGS) entry which is preliminary data.</text>
</comment>
<evidence type="ECO:0000313" key="3">
    <source>
        <dbReference type="EMBL" id="CAG2203945.1"/>
    </source>
</evidence>
<dbReference type="SMART" id="SM00408">
    <property type="entry name" value="IGc2"/>
    <property type="match status" value="1"/>
</dbReference>
<dbReference type="AlphaFoldDB" id="A0A8S3RAR3"/>
<dbReference type="InterPro" id="IPR036179">
    <property type="entry name" value="Ig-like_dom_sf"/>
</dbReference>
<keyword evidence="4" id="KW-1185">Reference proteome</keyword>
<dbReference type="InterPro" id="IPR013783">
    <property type="entry name" value="Ig-like_fold"/>
</dbReference>
<dbReference type="SUPFAM" id="SSF48726">
    <property type="entry name" value="Immunoglobulin"/>
    <property type="match status" value="2"/>
</dbReference>
<dbReference type="GO" id="GO:0070593">
    <property type="term" value="P:dendrite self-avoidance"/>
    <property type="evidence" value="ECO:0007669"/>
    <property type="project" value="TreeGrafter"/>
</dbReference>
<evidence type="ECO:0000313" key="4">
    <source>
        <dbReference type="Proteomes" id="UP000683360"/>
    </source>
</evidence>
<gene>
    <name evidence="3" type="ORF">MEDL_18431</name>
</gene>
<dbReference type="PANTHER" id="PTHR10075:SF100">
    <property type="entry name" value="FASCICLIN-2"/>
    <property type="match status" value="1"/>
</dbReference>
<feature type="domain" description="Ig-like" evidence="2">
    <location>
        <begin position="75"/>
        <end position="153"/>
    </location>
</feature>
<evidence type="ECO:0000259" key="2">
    <source>
        <dbReference type="PROSITE" id="PS50835"/>
    </source>
</evidence>
<keyword evidence="1" id="KW-0393">Immunoglobulin domain</keyword>
<dbReference type="GO" id="GO:0007411">
    <property type="term" value="P:axon guidance"/>
    <property type="evidence" value="ECO:0007669"/>
    <property type="project" value="TreeGrafter"/>
</dbReference>
<dbReference type="GO" id="GO:0007156">
    <property type="term" value="P:homophilic cell adhesion via plasma membrane adhesion molecules"/>
    <property type="evidence" value="ECO:0007669"/>
    <property type="project" value="TreeGrafter"/>
</dbReference>